<evidence type="ECO:0000313" key="4">
    <source>
        <dbReference type="Proteomes" id="UP000005755"/>
    </source>
</evidence>
<protein>
    <submittedName>
        <fullName evidence="3">YopX protein</fullName>
    </submittedName>
</protein>
<reference evidence="4" key="4">
    <citation type="journal article" date="2014" name="Genome Announc.">
        <title>Draft genome sequences of six enterohepatic helicobacter species isolated from humans and one from rhesus macaques.</title>
        <authorList>
            <person name="Shen Z."/>
            <person name="Sheh A."/>
            <person name="Young S.K."/>
            <person name="Abouelliel A."/>
            <person name="Ward D.V."/>
            <person name="Earl A.M."/>
            <person name="Fox J.G."/>
        </authorList>
    </citation>
    <scope>NUCLEOTIDE SEQUENCE [LARGE SCALE GENOMIC DNA]</scope>
    <source>
        <strain evidence="4">CCUG 18818</strain>
    </source>
</reference>
<dbReference type="Gene3D" id="2.30.30.290">
    <property type="entry name" value="YopX-like domains"/>
    <property type="match status" value="1"/>
</dbReference>
<dbReference type="Proteomes" id="UP000006036">
    <property type="component" value="Chromosome 1"/>
</dbReference>
<reference evidence="2 5" key="2">
    <citation type="journal article" date="2012" name="J. Bacteriol.">
        <title>Complete Genome Sequence of Helicobacter cinaedi Type Strain ATCC BAA-847.</title>
        <authorList>
            <person name="Miyoshi-Akiyama T."/>
            <person name="Takeshita N."/>
            <person name="Ohmagari N."/>
            <person name="Kirikae T."/>
        </authorList>
    </citation>
    <scope>NUCLEOTIDE SEQUENCE [LARGE SCALE GENOMIC DNA]</scope>
    <source>
        <strain evidence="2 5">ATCC BAA-847</strain>
    </source>
</reference>
<dbReference type="AlphaFoldDB" id="A0AAI8MLE6"/>
<reference evidence="3" key="1">
    <citation type="submission" date="2008-08" db="EMBL/GenBank/DDBJ databases">
        <title>Annotation of Helicobacter cinaedi strain CCUG 18818.</title>
        <authorList>
            <consortium name="The Broad Institute Genome Sequencing Platform"/>
            <person name="Fox J.G."/>
            <person name="Shen Z."/>
            <person name="Charoenlap N."/>
            <person name="Schauer D.B."/>
            <person name="Ward D."/>
            <person name="Mehta T."/>
            <person name="Young S."/>
            <person name="Jaffe D."/>
            <person name="Gnerre S."/>
            <person name="Berlin A."/>
            <person name="Heiman D."/>
            <person name="Hepburn T."/>
            <person name="Shea T."/>
            <person name="Sykes S."/>
            <person name="Alvarado L."/>
            <person name="Kodira C."/>
            <person name="Borodovsky M."/>
            <person name="Lander E."/>
            <person name="Galagan J."/>
            <person name="Nusbaum C."/>
            <person name="Birren B."/>
        </authorList>
    </citation>
    <scope>NUCLEOTIDE SEQUENCE</scope>
    <source>
        <strain evidence="3">CCUG 18818</strain>
    </source>
</reference>
<feature type="domain" description="YopX protein" evidence="1">
    <location>
        <begin position="8"/>
        <end position="127"/>
    </location>
</feature>
<evidence type="ECO:0000313" key="3">
    <source>
        <dbReference type="EMBL" id="EFR47424.1"/>
    </source>
</evidence>
<reference evidence="2" key="3">
    <citation type="submission" date="2012-07" db="EMBL/GenBank/DDBJ databases">
        <authorList>
            <person name="Akiyama T."/>
            <person name="Takeshita N."/>
            <person name="Ohmagari N."/>
            <person name="Kirikae T."/>
        </authorList>
    </citation>
    <scope>NUCLEOTIDE SEQUENCE</scope>
    <source>
        <strain evidence="2">ATCC BAA-847</strain>
    </source>
</reference>
<dbReference type="Proteomes" id="UP000005755">
    <property type="component" value="Unassembled WGS sequence"/>
</dbReference>
<gene>
    <name evidence="2" type="ORF">HCBAA847_0224</name>
    <name evidence="3" type="ORF">HCCG_01972</name>
</gene>
<dbReference type="Pfam" id="PF09643">
    <property type="entry name" value="YopX"/>
    <property type="match status" value="1"/>
</dbReference>
<name>A0AAI8MLE6_9HELI</name>
<proteinExistence type="predicted"/>
<dbReference type="InterPro" id="IPR019096">
    <property type="entry name" value="YopX_protein"/>
</dbReference>
<evidence type="ECO:0000313" key="5">
    <source>
        <dbReference type="Proteomes" id="UP000006036"/>
    </source>
</evidence>
<sequence length="134" mass="15605">MKASDFDFRVWNKKTKTFTYAKNDSKLTLGFSNKDCGEVELYAYYDGKPMCSSDIEMDLWSGFIDIDGEKTYERDIIDSDFSIYGLVFYEKGRFLVKHDLLDDVESLDKVIKYTTEVELAVVDNIHEKKLQTMS</sequence>
<dbReference type="SUPFAM" id="SSF159006">
    <property type="entry name" value="YopX-like"/>
    <property type="match status" value="1"/>
</dbReference>
<accession>A0AAI8MLE6</accession>
<keyword evidence="4" id="KW-1185">Reference proteome</keyword>
<dbReference type="EMBL" id="DS990393">
    <property type="protein sequence ID" value="EFR47424.1"/>
    <property type="molecule type" value="Genomic_DNA"/>
</dbReference>
<dbReference type="RefSeq" id="WP_002957312.1">
    <property type="nucleotide sequence ID" value="NC_020555.1"/>
</dbReference>
<dbReference type="InterPro" id="IPR023385">
    <property type="entry name" value="YopX-like_C"/>
</dbReference>
<evidence type="ECO:0000259" key="1">
    <source>
        <dbReference type="Pfam" id="PF09643"/>
    </source>
</evidence>
<evidence type="ECO:0000313" key="2">
    <source>
        <dbReference type="EMBL" id="BAM31474.1"/>
    </source>
</evidence>
<dbReference type="KEGG" id="hcb:HCBAA847_0224"/>
<dbReference type="EMBL" id="AP012492">
    <property type="protein sequence ID" value="BAM31474.1"/>
    <property type="molecule type" value="Genomic_DNA"/>
</dbReference>
<organism evidence="2 5">
    <name type="scientific">Helicobacter cinaedi CCUG 18818 = ATCC BAA-847</name>
    <dbReference type="NCBI Taxonomy" id="537971"/>
    <lineage>
        <taxon>Bacteria</taxon>
        <taxon>Pseudomonadati</taxon>
        <taxon>Campylobacterota</taxon>
        <taxon>Epsilonproteobacteria</taxon>
        <taxon>Campylobacterales</taxon>
        <taxon>Helicobacteraceae</taxon>
        <taxon>Helicobacter</taxon>
    </lineage>
</organism>